<evidence type="ECO:0000259" key="5">
    <source>
        <dbReference type="Pfam" id="PF25967"/>
    </source>
</evidence>
<accession>A0A1G8VRI5</accession>
<keyword evidence="4" id="KW-0812">Transmembrane</keyword>
<dbReference type="Gene3D" id="2.40.420.20">
    <property type="match status" value="1"/>
</dbReference>
<evidence type="ECO:0000256" key="2">
    <source>
        <dbReference type="ARBA" id="ARBA00023054"/>
    </source>
</evidence>
<dbReference type="Gene3D" id="2.40.30.170">
    <property type="match status" value="1"/>
</dbReference>
<dbReference type="SUPFAM" id="SSF111369">
    <property type="entry name" value="HlyD-like secretion proteins"/>
    <property type="match status" value="1"/>
</dbReference>
<dbReference type="InterPro" id="IPR050465">
    <property type="entry name" value="UPF0194_transport"/>
</dbReference>
<gene>
    <name evidence="6" type="ORF">SAMN05216212_0696</name>
</gene>
<dbReference type="Pfam" id="PF25967">
    <property type="entry name" value="RND-MFP_C"/>
    <property type="match status" value="1"/>
</dbReference>
<dbReference type="PANTHER" id="PTHR32347:SF14">
    <property type="entry name" value="EFFLUX SYSTEM COMPONENT YKNX-RELATED"/>
    <property type="match status" value="1"/>
</dbReference>
<comment type="subcellular location">
    <subcellularLocation>
        <location evidence="1">Cell envelope</location>
    </subcellularLocation>
</comment>
<feature type="transmembrane region" description="Helical" evidence="4">
    <location>
        <begin position="23"/>
        <end position="45"/>
    </location>
</feature>
<dbReference type="GO" id="GO:0030313">
    <property type="term" value="C:cell envelope"/>
    <property type="evidence" value="ECO:0007669"/>
    <property type="project" value="UniProtKB-SubCell"/>
</dbReference>
<dbReference type="InterPro" id="IPR058627">
    <property type="entry name" value="MdtA-like_C"/>
</dbReference>
<evidence type="ECO:0000313" key="7">
    <source>
        <dbReference type="Proteomes" id="UP000199305"/>
    </source>
</evidence>
<evidence type="ECO:0000256" key="1">
    <source>
        <dbReference type="ARBA" id="ARBA00004196"/>
    </source>
</evidence>
<keyword evidence="2 3" id="KW-0175">Coiled coil</keyword>
<dbReference type="AlphaFoldDB" id="A0A1G8VRI5"/>
<dbReference type="PANTHER" id="PTHR32347">
    <property type="entry name" value="EFFLUX SYSTEM COMPONENT YKNX-RELATED"/>
    <property type="match status" value="1"/>
</dbReference>
<protein>
    <submittedName>
        <fullName evidence="6">HlyD family secretion protein</fullName>
    </submittedName>
</protein>
<dbReference type="RefSeq" id="WP_091508171.1">
    <property type="nucleotide sequence ID" value="NZ_FNFH01000001.1"/>
</dbReference>
<keyword evidence="7" id="KW-1185">Reference proteome</keyword>
<evidence type="ECO:0000256" key="3">
    <source>
        <dbReference type="SAM" id="Coils"/>
    </source>
</evidence>
<dbReference type="Proteomes" id="UP000199305">
    <property type="component" value="Unassembled WGS sequence"/>
</dbReference>
<keyword evidence="4" id="KW-1133">Transmembrane helix</keyword>
<dbReference type="EMBL" id="FNFH01000001">
    <property type="protein sequence ID" value="SDJ68609.1"/>
    <property type="molecule type" value="Genomic_DNA"/>
</dbReference>
<feature type="coiled-coil region" evidence="3">
    <location>
        <begin position="123"/>
        <end position="245"/>
    </location>
</feature>
<sequence length="426" mass="46946">MIRDTSGQDIQLERRPAWKSPRLLRLAGAGAAAAAFLFWGISSWWSTSSVDGTLSLSRINVAQVQRGDLVRDLVVQGQVVAANSPTLFSPAQGIVKFAVKAGDIVEEGQLLAEVDSPELSNQLAQERALLNKLTVELERQKIQAKRQRLENQQKADLAKVNLAAARRELRRAELSMEKQIISQLDFEKASDDLARAELEYRQAVQNSELEKEALAFETQTLQLQVSQQTLQVEELERKVRDLRIVSPVNGTVGSLAVAQRSAIPPNAPLMTVVDLTSFELEAAVPENYADDLGLAMEVEINLGGRKLPGEITAISPEVINNQVIARVRFTDSQPENLRQNLRLTARILLENRDDVMLVKRGAFLDQTGGRYAWKLNGEQQAERVPIQIGALGLNQVEIVSGLSEGDQIIISAAEELDNAQVIALKQ</sequence>
<dbReference type="OrthoDB" id="5752864at2"/>
<dbReference type="Gene3D" id="2.40.50.100">
    <property type="match status" value="1"/>
</dbReference>
<dbReference type="STRING" id="658219.SAMN05216212_0696"/>
<proteinExistence type="predicted"/>
<keyword evidence="4" id="KW-0472">Membrane</keyword>
<evidence type="ECO:0000313" key="6">
    <source>
        <dbReference type="EMBL" id="SDJ68609.1"/>
    </source>
</evidence>
<feature type="domain" description="Multidrug resistance protein MdtA-like C-terminal permuted SH3" evidence="5">
    <location>
        <begin position="365"/>
        <end position="413"/>
    </location>
</feature>
<organism evidence="6 7">
    <name type="scientific">Microbulbifer yueqingensis</name>
    <dbReference type="NCBI Taxonomy" id="658219"/>
    <lineage>
        <taxon>Bacteria</taxon>
        <taxon>Pseudomonadati</taxon>
        <taxon>Pseudomonadota</taxon>
        <taxon>Gammaproteobacteria</taxon>
        <taxon>Cellvibrionales</taxon>
        <taxon>Microbulbiferaceae</taxon>
        <taxon>Microbulbifer</taxon>
    </lineage>
</organism>
<name>A0A1G8VRI5_9GAMM</name>
<reference evidence="7" key="1">
    <citation type="submission" date="2016-10" db="EMBL/GenBank/DDBJ databases">
        <authorList>
            <person name="Varghese N."/>
            <person name="Submissions S."/>
        </authorList>
    </citation>
    <scope>NUCLEOTIDE SEQUENCE [LARGE SCALE GENOMIC DNA]</scope>
    <source>
        <strain evidence="7">CGMCC 1.10658</strain>
    </source>
</reference>
<evidence type="ECO:0000256" key="4">
    <source>
        <dbReference type="SAM" id="Phobius"/>
    </source>
</evidence>